<dbReference type="GO" id="GO:0005524">
    <property type="term" value="F:ATP binding"/>
    <property type="evidence" value="ECO:0007669"/>
    <property type="project" value="UniProtKB-KW"/>
</dbReference>
<dbReference type="CDD" id="cd06170">
    <property type="entry name" value="LuxR_C_like"/>
    <property type="match status" value="1"/>
</dbReference>
<dbReference type="SUPFAM" id="SSF46894">
    <property type="entry name" value="C-terminal effector domain of the bipartite response regulators"/>
    <property type="match status" value="1"/>
</dbReference>
<dbReference type="GO" id="GO:0004016">
    <property type="term" value="F:adenylate cyclase activity"/>
    <property type="evidence" value="ECO:0007669"/>
    <property type="project" value="TreeGrafter"/>
</dbReference>
<dbReference type="SMART" id="SM00421">
    <property type="entry name" value="HTH_LUXR"/>
    <property type="match status" value="1"/>
</dbReference>
<keyword evidence="2" id="KW-0067">ATP-binding</keyword>
<dbReference type="InterPro" id="IPR000792">
    <property type="entry name" value="Tscrpt_reg_LuxR_C"/>
</dbReference>
<dbReference type="InterPro" id="IPR016032">
    <property type="entry name" value="Sig_transdc_resp-reg_C-effctor"/>
</dbReference>
<keyword evidence="5" id="KW-1185">Reference proteome</keyword>
<dbReference type="PRINTS" id="PR00038">
    <property type="entry name" value="HTHLUXR"/>
</dbReference>
<organism evidence="4 5">
    <name type="scientific">Actinomadura spongiicola</name>
    <dbReference type="NCBI Taxonomy" id="2303421"/>
    <lineage>
        <taxon>Bacteria</taxon>
        <taxon>Bacillati</taxon>
        <taxon>Actinomycetota</taxon>
        <taxon>Actinomycetes</taxon>
        <taxon>Streptosporangiales</taxon>
        <taxon>Thermomonosporaceae</taxon>
        <taxon>Actinomadura</taxon>
    </lineage>
</organism>
<dbReference type="GO" id="GO:0006355">
    <property type="term" value="P:regulation of DNA-templated transcription"/>
    <property type="evidence" value="ECO:0007669"/>
    <property type="project" value="InterPro"/>
</dbReference>
<dbReference type="Proteomes" id="UP000262882">
    <property type="component" value="Unassembled WGS sequence"/>
</dbReference>
<dbReference type="PROSITE" id="PS50043">
    <property type="entry name" value="HTH_LUXR_2"/>
    <property type="match status" value="1"/>
</dbReference>
<gene>
    <name evidence="4" type="ORF">D0T12_04485</name>
</gene>
<dbReference type="Pfam" id="PF00196">
    <property type="entry name" value="GerE"/>
    <property type="match status" value="1"/>
</dbReference>
<accession>A0A372GQR5</accession>
<feature type="domain" description="HTH luxR-type" evidence="3">
    <location>
        <begin position="843"/>
        <end position="908"/>
    </location>
</feature>
<evidence type="ECO:0000259" key="3">
    <source>
        <dbReference type="PROSITE" id="PS50043"/>
    </source>
</evidence>
<dbReference type="AlphaFoldDB" id="A0A372GQR5"/>
<dbReference type="SUPFAM" id="SSF52540">
    <property type="entry name" value="P-loop containing nucleoside triphosphate hydrolases"/>
    <property type="match status" value="1"/>
</dbReference>
<dbReference type="InterPro" id="IPR027417">
    <property type="entry name" value="P-loop_NTPase"/>
</dbReference>
<dbReference type="InterPro" id="IPR041664">
    <property type="entry name" value="AAA_16"/>
</dbReference>
<dbReference type="SMART" id="SM00382">
    <property type="entry name" value="AAA"/>
    <property type="match status" value="1"/>
</dbReference>
<protein>
    <submittedName>
        <fullName evidence="4">LuxR family transcriptional regulator</fullName>
    </submittedName>
</protein>
<evidence type="ECO:0000313" key="5">
    <source>
        <dbReference type="Proteomes" id="UP000262882"/>
    </source>
</evidence>
<dbReference type="PANTHER" id="PTHR16305">
    <property type="entry name" value="TESTICULAR SOLUBLE ADENYLYL CYCLASE"/>
    <property type="match status" value="1"/>
</dbReference>
<reference evidence="4 5" key="1">
    <citation type="submission" date="2018-08" db="EMBL/GenBank/DDBJ databases">
        <title>Actinomadura spongicola sp. nov., isolated from marine sponge Leucetta chagosensis.</title>
        <authorList>
            <person name="Li L."/>
            <person name="Lin H.W."/>
        </authorList>
    </citation>
    <scope>NUCLEOTIDE SEQUENCE [LARGE SCALE GENOMIC DNA]</scope>
    <source>
        <strain evidence="4 5">LHW52907</strain>
    </source>
</reference>
<dbReference type="Gene3D" id="1.25.40.10">
    <property type="entry name" value="Tetratricopeptide repeat domain"/>
    <property type="match status" value="2"/>
</dbReference>
<dbReference type="GO" id="GO:0005737">
    <property type="term" value="C:cytoplasm"/>
    <property type="evidence" value="ECO:0007669"/>
    <property type="project" value="TreeGrafter"/>
</dbReference>
<sequence length="911" mass="97635">MSTDRGRGGASVSVAHMPAYGVPTSEFVVLTDGERTRPGVTIAHMAGAIIERDFELGVLAAAVRGLRADSAAGGTIVLVTGEAGIGKTSLVRAFQEAHRDGLRVLVGACDDLMAPCGLGPLREAACGTGGPLERALGGARPREEVFAAAAAEFGGPDPAVLIVEDVHWADDGTLDVLRYLARRLVDLRVVIVLTFRNEAVGAGHPLQEFLGELAGVAVRRVPLRPLTPAAVEALAEGTGRDSAAVHELTGGNPFYVTEALAVPPEVIPETVSDAVLARLRRLGDACRSALERLSVVPTYVGFALAEGLLGGRLDVLAEAEEQGILLVRDEGLAFRHELARRAIAQSVPALRRRELNRAVVAVLREQENPDLDRLVHHAVEADDVAVILAFAPEAGRRAARAGSRRQAIAHYEAALRHAGELSLRERAALVDDYAWELYNTHRYPEAVLAASEAVTLYEGPGDPVLLGEALVRLSRHIFMTGRTEEAEAAVVRAVRVLEDADSPSALAQAHANHGAFLALTERAEEAIHLLRQTMKEATNAGRTDVVALSANYLGMAATEVYGPDGGLRLLRGSLALAKGGGHHEHTARAYTNLGELLYRFGRYDELDASLKEGLAFVDDHGFWSHAYNLEAHRCLLHMRRGDWNTAREGLRRLIEDAGDPGMLYLYSVPPYARLLARCGDEQAGPLLGEAWARARRHRSLLGLAYAGIAYVEWAWLAGAPEVADQVRDVLLPRTERQGAAPLRAELVRYLARIDPGETGFPGCPEPYASGLRGDWQSAAAAWRRIGDPYETALELAEADQPGPVLEALDILRGLGATAAAGKVRARLRALGVSRLPRGPAVTTRTHPAGLTERQADVLRLLAQNLTNAEIADRLVVSVRTVDHHVSAILGKLGVRSRREAAALHGAHAETP</sequence>
<dbReference type="GO" id="GO:0003677">
    <property type="term" value="F:DNA binding"/>
    <property type="evidence" value="ECO:0007669"/>
    <property type="project" value="InterPro"/>
</dbReference>
<evidence type="ECO:0000313" key="4">
    <source>
        <dbReference type="EMBL" id="RFS87482.1"/>
    </source>
</evidence>
<dbReference type="InterPro" id="IPR036388">
    <property type="entry name" value="WH-like_DNA-bd_sf"/>
</dbReference>
<evidence type="ECO:0000256" key="2">
    <source>
        <dbReference type="ARBA" id="ARBA00022840"/>
    </source>
</evidence>
<comment type="caution">
    <text evidence="4">The sequence shown here is derived from an EMBL/GenBank/DDBJ whole genome shotgun (WGS) entry which is preliminary data.</text>
</comment>
<dbReference type="Pfam" id="PF13191">
    <property type="entry name" value="AAA_16"/>
    <property type="match status" value="1"/>
</dbReference>
<proteinExistence type="predicted"/>
<dbReference type="InterPro" id="IPR003593">
    <property type="entry name" value="AAA+_ATPase"/>
</dbReference>
<keyword evidence="1" id="KW-0547">Nucleotide-binding</keyword>
<evidence type="ECO:0000256" key="1">
    <source>
        <dbReference type="ARBA" id="ARBA00022741"/>
    </source>
</evidence>
<dbReference type="InterPro" id="IPR011990">
    <property type="entry name" value="TPR-like_helical_dom_sf"/>
</dbReference>
<dbReference type="PANTHER" id="PTHR16305:SF35">
    <property type="entry name" value="TRANSCRIPTIONAL ACTIVATOR DOMAIN"/>
    <property type="match status" value="1"/>
</dbReference>
<dbReference type="EMBL" id="QVNQ01000001">
    <property type="protein sequence ID" value="RFS87482.1"/>
    <property type="molecule type" value="Genomic_DNA"/>
</dbReference>
<dbReference type="SUPFAM" id="SSF48452">
    <property type="entry name" value="TPR-like"/>
    <property type="match status" value="2"/>
</dbReference>
<dbReference type="Gene3D" id="1.10.10.10">
    <property type="entry name" value="Winged helix-like DNA-binding domain superfamily/Winged helix DNA-binding domain"/>
    <property type="match status" value="1"/>
</dbReference>
<name>A0A372GQR5_9ACTN</name>